<keyword evidence="3" id="KW-0460">Magnesium</keyword>
<dbReference type="Gene3D" id="3.60.120.10">
    <property type="entry name" value="Anthranilate synthase"/>
    <property type="match status" value="1"/>
</dbReference>
<comment type="caution">
    <text evidence="6">The sequence shown here is derived from an EMBL/GenBank/DDBJ whole genome shotgun (WGS) entry which is preliminary data.</text>
</comment>
<dbReference type="GO" id="GO:0000162">
    <property type="term" value="P:L-tryptophan biosynthetic process"/>
    <property type="evidence" value="ECO:0007669"/>
    <property type="project" value="TreeGrafter"/>
</dbReference>
<sequence length="258" mass="28232">VEACKEYIRAGDIFQVVLSQRLRVGSGADPVDIYRALRVINPSPFMFLLRTKDVTLLGSSPEIMVRVEDGCVTSRPLAGTRRRGETEEEDKRLEEELLADPKERAEHVMLVDLARNDVGRVAEYNTVNISDVMTVERYSHVMHIVSNVTGRLRAEYGALDALRVSVPAGTVSGAPKVRAMQIIDEFEPTKRGPYGGAVGYVDYSGNMDTCIALRTMVLAGGHIDVQAGAGIVADSVPEREYDETLSKARALLLAVQIA</sequence>
<dbReference type="GO" id="GO:0046872">
    <property type="term" value="F:metal ion binding"/>
    <property type="evidence" value="ECO:0007669"/>
    <property type="project" value="UniProtKB-KW"/>
</dbReference>
<gene>
    <name evidence="6" type="ORF">S01H1_55496</name>
</gene>
<organism evidence="6">
    <name type="scientific">marine sediment metagenome</name>
    <dbReference type="NCBI Taxonomy" id="412755"/>
    <lineage>
        <taxon>unclassified sequences</taxon>
        <taxon>metagenomes</taxon>
        <taxon>ecological metagenomes</taxon>
    </lineage>
</organism>
<dbReference type="InterPro" id="IPR019999">
    <property type="entry name" value="Anth_synth_I-like"/>
</dbReference>
<feature type="domain" description="Chorismate-utilising enzyme C-terminal" evidence="5">
    <location>
        <begin position="1"/>
        <end position="247"/>
    </location>
</feature>
<dbReference type="SUPFAM" id="SSF56322">
    <property type="entry name" value="ADC synthase"/>
    <property type="match status" value="1"/>
</dbReference>
<dbReference type="PANTHER" id="PTHR11236:SF48">
    <property type="entry name" value="ISOCHORISMATE SYNTHASE MENF"/>
    <property type="match status" value="1"/>
</dbReference>
<reference evidence="6" key="1">
    <citation type="journal article" date="2014" name="Front. Microbiol.">
        <title>High frequency of phylogenetically diverse reductive dehalogenase-homologous genes in deep subseafloor sedimentary metagenomes.</title>
        <authorList>
            <person name="Kawai M."/>
            <person name="Futagami T."/>
            <person name="Toyoda A."/>
            <person name="Takaki Y."/>
            <person name="Nishi S."/>
            <person name="Hori S."/>
            <person name="Arai W."/>
            <person name="Tsubouchi T."/>
            <person name="Morono Y."/>
            <person name="Uchiyama I."/>
            <person name="Ito T."/>
            <person name="Fujiyama A."/>
            <person name="Inagaki F."/>
            <person name="Takami H."/>
        </authorList>
    </citation>
    <scope>NUCLEOTIDE SEQUENCE</scope>
    <source>
        <strain evidence="6">Expedition CK06-06</strain>
    </source>
</reference>
<dbReference type="Pfam" id="PF00425">
    <property type="entry name" value="Chorismate_bind"/>
    <property type="match status" value="1"/>
</dbReference>
<dbReference type="EMBL" id="BARS01036079">
    <property type="protein sequence ID" value="GAG25714.1"/>
    <property type="molecule type" value="Genomic_DNA"/>
</dbReference>
<name>X0W4C7_9ZZZZ</name>
<comment type="cofactor">
    <cofactor evidence="1">
        <name>Mg(2+)</name>
        <dbReference type="ChEBI" id="CHEBI:18420"/>
    </cofactor>
</comment>
<dbReference type="InterPro" id="IPR015890">
    <property type="entry name" value="Chorismate_C"/>
</dbReference>
<accession>X0W4C7</accession>
<keyword evidence="2" id="KW-0479">Metal-binding</keyword>
<dbReference type="PANTHER" id="PTHR11236">
    <property type="entry name" value="AMINOBENZOATE/ANTHRANILATE SYNTHASE"/>
    <property type="match status" value="1"/>
</dbReference>
<evidence type="ECO:0000256" key="4">
    <source>
        <dbReference type="ARBA" id="ARBA00023239"/>
    </source>
</evidence>
<evidence type="ECO:0000313" key="6">
    <source>
        <dbReference type="EMBL" id="GAG25714.1"/>
    </source>
</evidence>
<proteinExistence type="predicted"/>
<feature type="non-terminal residue" evidence="6">
    <location>
        <position position="258"/>
    </location>
</feature>
<dbReference type="InterPro" id="IPR005801">
    <property type="entry name" value="ADC_synthase"/>
</dbReference>
<evidence type="ECO:0000259" key="5">
    <source>
        <dbReference type="Pfam" id="PF00425"/>
    </source>
</evidence>
<evidence type="ECO:0000256" key="2">
    <source>
        <dbReference type="ARBA" id="ARBA00022723"/>
    </source>
</evidence>
<keyword evidence="4" id="KW-0456">Lyase</keyword>
<protein>
    <recommendedName>
        <fullName evidence="5">Chorismate-utilising enzyme C-terminal domain-containing protein</fullName>
    </recommendedName>
</protein>
<feature type="non-terminal residue" evidence="6">
    <location>
        <position position="1"/>
    </location>
</feature>
<dbReference type="GO" id="GO:0016829">
    <property type="term" value="F:lyase activity"/>
    <property type="evidence" value="ECO:0007669"/>
    <property type="project" value="UniProtKB-KW"/>
</dbReference>
<evidence type="ECO:0000256" key="3">
    <source>
        <dbReference type="ARBA" id="ARBA00022842"/>
    </source>
</evidence>
<evidence type="ECO:0000256" key="1">
    <source>
        <dbReference type="ARBA" id="ARBA00001946"/>
    </source>
</evidence>
<dbReference type="AlphaFoldDB" id="X0W4C7"/>
<dbReference type="PRINTS" id="PR00095">
    <property type="entry name" value="ANTSNTHASEI"/>
</dbReference>